<dbReference type="GO" id="GO:0005975">
    <property type="term" value="P:carbohydrate metabolic process"/>
    <property type="evidence" value="ECO:0007669"/>
    <property type="project" value="InterPro"/>
</dbReference>
<organism evidence="3 4">
    <name type="scientific">Aquipluma nitroreducens</name>
    <dbReference type="NCBI Taxonomy" id="2010828"/>
    <lineage>
        <taxon>Bacteria</taxon>
        <taxon>Pseudomonadati</taxon>
        <taxon>Bacteroidota</taxon>
        <taxon>Bacteroidia</taxon>
        <taxon>Marinilabiliales</taxon>
        <taxon>Prolixibacteraceae</taxon>
        <taxon>Aquipluma</taxon>
    </lineage>
</organism>
<protein>
    <submittedName>
        <fullName evidence="3">Beta-glucanase</fullName>
    </submittedName>
</protein>
<gene>
    <name evidence="3" type="ORF">AQPE_1859</name>
</gene>
<evidence type="ECO:0000256" key="1">
    <source>
        <dbReference type="ARBA" id="ARBA00006865"/>
    </source>
</evidence>
<dbReference type="PROSITE" id="PS51257">
    <property type="entry name" value="PROKAR_LIPOPROTEIN"/>
    <property type="match status" value="1"/>
</dbReference>
<dbReference type="Pfam" id="PF00722">
    <property type="entry name" value="Glyco_hydro_16"/>
    <property type="match status" value="1"/>
</dbReference>
<dbReference type="InterPro" id="IPR050546">
    <property type="entry name" value="Glycosyl_Hydrlase_16"/>
</dbReference>
<dbReference type="KEGG" id="anf:AQPE_1859"/>
<accession>A0A5K7S826</accession>
<dbReference type="RefSeq" id="WP_318350681.1">
    <property type="nucleotide sequence ID" value="NZ_AP018694.1"/>
</dbReference>
<dbReference type="InterPro" id="IPR000757">
    <property type="entry name" value="Beta-glucanase-like"/>
</dbReference>
<keyword evidence="4" id="KW-1185">Reference proteome</keyword>
<evidence type="ECO:0000259" key="2">
    <source>
        <dbReference type="PROSITE" id="PS51762"/>
    </source>
</evidence>
<comment type="similarity">
    <text evidence="1">Belongs to the glycosyl hydrolase 16 family.</text>
</comment>
<dbReference type="Proteomes" id="UP001193389">
    <property type="component" value="Chromosome"/>
</dbReference>
<dbReference type="GO" id="GO:0004553">
    <property type="term" value="F:hydrolase activity, hydrolyzing O-glycosyl compounds"/>
    <property type="evidence" value="ECO:0007669"/>
    <property type="project" value="InterPro"/>
</dbReference>
<dbReference type="PROSITE" id="PS51762">
    <property type="entry name" value="GH16_2"/>
    <property type="match status" value="1"/>
</dbReference>
<reference evidence="3" key="1">
    <citation type="journal article" date="2020" name="Int. J. Syst. Evol. Microbiol.">
        <title>Aquipluma nitroreducens gen. nov. sp. nov., a novel facultatively anaerobic bacterium isolated from a freshwater lake.</title>
        <authorList>
            <person name="Watanabe M."/>
            <person name="Kojima H."/>
            <person name="Fukui M."/>
        </authorList>
    </citation>
    <scope>NUCLEOTIDE SEQUENCE</scope>
    <source>
        <strain evidence="3">MeG22</strain>
    </source>
</reference>
<dbReference type="InterPro" id="IPR013320">
    <property type="entry name" value="ConA-like_dom_sf"/>
</dbReference>
<dbReference type="SUPFAM" id="SSF49899">
    <property type="entry name" value="Concanavalin A-like lectins/glucanases"/>
    <property type="match status" value="1"/>
</dbReference>
<sequence length="274" mass="31180">MKQFFFFVCVLTLLISGGCKDNPKDPSPDSEIPAGYQLVWSDEFNYTGLPDASKWSYDIGGGGWGNEEAQYYTDSRLANAEVKGGYLFINAIKEDFEGKKYTSARLVTRTKGDWLYGRIEVRAKLPEGVGMWPAIWMLPTDWAYGGWPASGEIDIMENLGYIPYFISATVQTQSYNFRSNSQKQAITGVPDCYTQFHNYILEWESRELRIYVDSKLYQTFKNEGTGYLVWPFDKQFHLILNVAVGGTFGGAQGIDDSIFPRSMAIDYVRVYQKK</sequence>
<dbReference type="PANTHER" id="PTHR10963:SF55">
    <property type="entry name" value="GLYCOSIDE HYDROLASE FAMILY 16 PROTEIN"/>
    <property type="match status" value="1"/>
</dbReference>
<evidence type="ECO:0000313" key="4">
    <source>
        <dbReference type="Proteomes" id="UP001193389"/>
    </source>
</evidence>
<dbReference type="EMBL" id="AP018694">
    <property type="protein sequence ID" value="BBE17702.1"/>
    <property type="molecule type" value="Genomic_DNA"/>
</dbReference>
<name>A0A5K7S826_9BACT</name>
<dbReference type="Gene3D" id="2.60.120.200">
    <property type="match status" value="1"/>
</dbReference>
<dbReference type="PANTHER" id="PTHR10963">
    <property type="entry name" value="GLYCOSYL HYDROLASE-RELATED"/>
    <property type="match status" value="1"/>
</dbReference>
<proteinExistence type="inferred from homology"/>
<evidence type="ECO:0000313" key="3">
    <source>
        <dbReference type="EMBL" id="BBE17702.1"/>
    </source>
</evidence>
<dbReference type="CDD" id="cd08023">
    <property type="entry name" value="GH16_laminarinase_like"/>
    <property type="match status" value="1"/>
</dbReference>
<feature type="domain" description="GH16" evidence="2">
    <location>
        <begin position="20"/>
        <end position="274"/>
    </location>
</feature>
<dbReference type="AlphaFoldDB" id="A0A5K7S826"/>